<organism evidence="12 13">
    <name type="scientific">Sphingobacterium deserti</name>
    <dbReference type="NCBI Taxonomy" id="1229276"/>
    <lineage>
        <taxon>Bacteria</taxon>
        <taxon>Pseudomonadati</taxon>
        <taxon>Bacteroidota</taxon>
        <taxon>Sphingobacteriia</taxon>
        <taxon>Sphingobacteriales</taxon>
        <taxon>Sphingobacteriaceae</taxon>
        <taxon>Sphingobacterium</taxon>
    </lineage>
</organism>
<gene>
    <name evidence="11" type="primary">thiM</name>
    <name evidence="12" type="ORF">DI53_3091</name>
</gene>
<evidence type="ECO:0000256" key="3">
    <source>
        <dbReference type="ARBA" id="ARBA00004868"/>
    </source>
</evidence>
<evidence type="ECO:0000256" key="2">
    <source>
        <dbReference type="ARBA" id="ARBA00001946"/>
    </source>
</evidence>
<dbReference type="RefSeq" id="WP_037501531.1">
    <property type="nucleotide sequence ID" value="NZ_JJMU01000055.1"/>
</dbReference>
<feature type="binding site" evidence="11">
    <location>
        <position position="166"/>
    </location>
    <ligand>
        <name>ATP</name>
        <dbReference type="ChEBI" id="CHEBI:30616"/>
    </ligand>
</feature>
<keyword evidence="13" id="KW-1185">Reference proteome</keyword>
<dbReference type="EC" id="2.7.1.50" evidence="11"/>
<dbReference type="GO" id="GO:0009229">
    <property type="term" value="P:thiamine diphosphate biosynthetic process"/>
    <property type="evidence" value="ECO:0007669"/>
    <property type="project" value="UniProtKB-UniRule"/>
</dbReference>
<dbReference type="EMBL" id="JJMU01000055">
    <property type="protein sequence ID" value="KGE13137.1"/>
    <property type="molecule type" value="Genomic_DNA"/>
</dbReference>
<feature type="binding site" evidence="11">
    <location>
        <position position="119"/>
    </location>
    <ligand>
        <name>ATP</name>
        <dbReference type="ChEBI" id="CHEBI:30616"/>
    </ligand>
</feature>
<dbReference type="GO" id="GO:0005524">
    <property type="term" value="F:ATP binding"/>
    <property type="evidence" value="ECO:0007669"/>
    <property type="project" value="UniProtKB-UniRule"/>
</dbReference>
<comment type="catalytic activity">
    <reaction evidence="1 11">
        <text>5-(2-hydroxyethyl)-4-methylthiazole + ATP = 4-methyl-5-(2-phosphooxyethyl)-thiazole + ADP + H(+)</text>
        <dbReference type="Rhea" id="RHEA:24212"/>
        <dbReference type="ChEBI" id="CHEBI:15378"/>
        <dbReference type="ChEBI" id="CHEBI:17957"/>
        <dbReference type="ChEBI" id="CHEBI:30616"/>
        <dbReference type="ChEBI" id="CHEBI:58296"/>
        <dbReference type="ChEBI" id="CHEBI:456216"/>
        <dbReference type="EC" id="2.7.1.50"/>
    </reaction>
</comment>
<dbReference type="GO" id="GO:0000287">
    <property type="term" value="F:magnesium ion binding"/>
    <property type="evidence" value="ECO:0007669"/>
    <property type="project" value="UniProtKB-UniRule"/>
</dbReference>
<dbReference type="PRINTS" id="PR01099">
    <property type="entry name" value="HYETHTZKNASE"/>
</dbReference>
<reference evidence="13" key="1">
    <citation type="submission" date="2014-04" db="EMBL/GenBank/DDBJ databases">
        <title>Whole-Genome optical mapping and complete genome sequence of Sphingobacterium deserti sp. nov., a new spaces isolated from desert in the west of China.</title>
        <authorList>
            <person name="Teng C."/>
            <person name="Zhou Z."/>
            <person name="Li X."/>
            <person name="Chen M."/>
            <person name="Lin M."/>
            <person name="Wang L."/>
            <person name="Su S."/>
            <person name="Zhang C."/>
            <person name="Zhang W."/>
        </authorList>
    </citation>
    <scope>NUCLEOTIDE SEQUENCE [LARGE SCALE GENOMIC DNA]</scope>
    <source>
        <strain evidence="13">ACCC05744</strain>
    </source>
</reference>
<evidence type="ECO:0000256" key="7">
    <source>
        <dbReference type="ARBA" id="ARBA00022777"/>
    </source>
</evidence>
<dbReference type="AlphaFoldDB" id="A0A0B8SZF0"/>
<comment type="function">
    <text evidence="11">Catalyzes the phosphorylation of the hydroxyl group of 4-methyl-5-beta-hydroxyethylthiazole (THZ).</text>
</comment>
<dbReference type="Proteomes" id="UP000031802">
    <property type="component" value="Unassembled WGS sequence"/>
</dbReference>
<dbReference type="OrthoDB" id="9778146at2"/>
<proteinExistence type="inferred from homology"/>
<dbReference type="NCBIfam" id="NF006830">
    <property type="entry name" value="PRK09355.1"/>
    <property type="match status" value="1"/>
</dbReference>
<evidence type="ECO:0000256" key="8">
    <source>
        <dbReference type="ARBA" id="ARBA00022840"/>
    </source>
</evidence>
<keyword evidence="7 11" id="KW-0418">Kinase</keyword>
<dbReference type="GO" id="GO:0004417">
    <property type="term" value="F:hydroxyethylthiazole kinase activity"/>
    <property type="evidence" value="ECO:0007669"/>
    <property type="project" value="UniProtKB-UniRule"/>
</dbReference>
<keyword evidence="9 11" id="KW-0460">Magnesium</keyword>
<evidence type="ECO:0000256" key="9">
    <source>
        <dbReference type="ARBA" id="ARBA00022842"/>
    </source>
</evidence>
<feature type="binding site" evidence="11">
    <location>
        <position position="44"/>
    </location>
    <ligand>
        <name>substrate</name>
    </ligand>
</feature>
<dbReference type="UniPathway" id="UPA00060">
    <property type="reaction ID" value="UER00139"/>
</dbReference>
<comment type="cofactor">
    <cofactor evidence="2 11">
        <name>Mg(2+)</name>
        <dbReference type="ChEBI" id="CHEBI:18420"/>
    </cofactor>
</comment>
<dbReference type="InterPro" id="IPR029056">
    <property type="entry name" value="Ribokinase-like"/>
</dbReference>
<keyword evidence="6 11" id="KW-0547">Nucleotide-binding</keyword>
<feature type="binding site" evidence="11">
    <location>
        <position position="193"/>
    </location>
    <ligand>
        <name>substrate</name>
    </ligand>
</feature>
<dbReference type="HAMAP" id="MF_00228">
    <property type="entry name" value="Thz_kinase"/>
    <property type="match status" value="1"/>
</dbReference>
<dbReference type="GO" id="GO:0009228">
    <property type="term" value="P:thiamine biosynthetic process"/>
    <property type="evidence" value="ECO:0007669"/>
    <property type="project" value="UniProtKB-KW"/>
</dbReference>
<evidence type="ECO:0000256" key="5">
    <source>
        <dbReference type="ARBA" id="ARBA00022723"/>
    </source>
</evidence>
<dbReference type="Pfam" id="PF02110">
    <property type="entry name" value="HK"/>
    <property type="match status" value="1"/>
</dbReference>
<comment type="caution">
    <text evidence="12">The sequence shown here is derived from an EMBL/GenBank/DDBJ whole genome shotgun (WGS) entry which is preliminary data.</text>
</comment>
<keyword evidence="8 11" id="KW-0067">ATP-binding</keyword>
<evidence type="ECO:0000256" key="4">
    <source>
        <dbReference type="ARBA" id="ARBA00022679"/>
    </source>
</evidence>
<dbReference type="SUPFAM" id="SSF53613">
    <property type="entry name" value="Ribokinase-like"/>
    <property type="match status" value="1"/>
</dbReference>
<dbReference type="PIRSF" id="PIRSF000513">
    <property type="entry name" value="Thz_kinase"/>
    <property type="match status" value="1"/>
</dbReference>
<sequence>MEQEIIQKLHQLRQQSPLVHNITNFVVMNNTANALLAIGASPVMVHSSREVKDVVGISGALVINIGTLSEEWAEGMLIAAAHAAQVGCPWVLDPVGAGISPFRNDVLKELLSHSPTAIRGNASEIIALASFASTGGKGVDSVASSADAVSSGRLLQENYGAQVCISGETDYIIGKDSWAEVNNGSVLMTKVTGLGCTASAIVAAFLALRQEPFLEAVAGVSLCSLAGELAARQSIGPGTLQLNMYDTLYNLSEDEIRIHLKVKEYAY</sequence>
<keyword evidence="5 11" id="KW-0479">Metal-binding</keyword>
<evidence type="ECO:0000256" key="6">
    <source>
        <dbReference type="ARBA" id="ARBA00022741"/>
    </source>
</evidence>
<keyword evidence="10 11" id="KW-0784">Thiamine biosynthesis</keyword>
<dbReference type="PATRIC" id="fig|1229276.3.peg.3195"/>
<evidence type="ECO:0000313" key="12">
    <source>
        <dbReference type="EMBL" id="KGE13137.1"/>
    </source>
</evidence>
<keyword evidence="4 11" id="KW-0808">Transferase</keyword>
<dbReference type="STRING" id="1229276.DI53_3091"/>
<name>A0A0B8SZF0_9SPHI</name>
<comment type="similarity">
    <text evidence="11">Belongs to the Thz kinase family.</text>
</comment>
<dbReference type="eggNOG" id="COG2145">
    <property type="taxonomic scope" value="Bacteria"/>
</dbReference>
<evidence type="ECO:0000256" key="11">
    <source>
        <dbReference type="HAMAP-Rule" id="MF_00228"/>
    </source>
</evidence>
<evidence type="ECO:0000313" key="13">
    <source>
        <dbReference type="Proteomes" id="UP000031802"/>
    </source>
</evidence>
<dbReference type="InterPro" id="IPR000417">
    <property type="entry name" value="Hyethyz_kinase"/>
</dbReference>
<reference evidence="12 13" key="2">
    <citation type="journal article" date="2015" name="PLoS ONE">
        <title>Whole-Genome Optical Mapping and Finished Genome Sequence of Sphingobacterium deserti sp. nov., a New Species Isolated from the Western Desert of China.</title>
        <authorList>
            <person name="Teng C."/>
            <person name="Zhou Z."/>
            <person name="Molnar I."/>
            <person name="Li X."/>
            <person name="Tang R."/>
            <person name="Chen M."/>
            <person name="Wang L."/>
            <person name="Su S."/>
            <person name="Zhang W."/>
            <person name="Lin M."/>
        </authorList>
    </citation>
    <scope>NUCLEOTIDE SEQUENCE [LARGE SCALE GENOMIC DNA]</scope>
    <source>
        <strain evidence="13">ACCC05744</strain>
    </source>
</reference>
<evidence type="ECO:0000256" key="1">
    <source>
        <dbReference type="ARBA" id="ARBA00001771"/>
    </source>
</evidence>
<comment type="pathway">
    <text evidence="3 11">Cofactor biosynthesis; thiamine diphosphate biosynthesis; 4-methyl-5-(2-phosphoethyl)-thiazole from 5-(2-hydroxyethyl)-4-methylthiazole: step 1/1.</text>
</comment>
<dbReference type="Gene3D" id="3.40.1190.20">
    <property type="match status" value="1"/>
</dbReference>
<protein>
    <recommendedName>
        <fullName evidence="11">Hydroxyethylthiazole kinase</fullName>
        <ecNumber evidence="11">2.7.1.50</ecNumber>
    </recommendedName>
    <alternativeName>
        <fullName evidence="11">4-methyl-5-beta-hydroxyethylthiazole kinase</fullName>
        <shortName evidence="11">TH kinase</shortName>
        <shortName evidence="11">Thz kinase</shortName>
    </alternativeName>
</protein>
<accession>A0A0B8SZF0</accession>
<evidence type="ECO:0000256" key="10">
    <source>
        <dbReference type="ARBA" id="ARBA00022977"/>
    </source>
</evidence>
<dbReference type="CDD" id="cd01170">
    <property type="entry name" value="THZ_kinase"/>
    <property type="match status" value="1"/>
</dbReference>